<dbReference type="EMBL" id="JACICD010000006">
    <property type="protein sequence ID" value="MBB3772607.1"/>
    <property type="molecule type" value="Genomic_DNA"/>
</dbReference>
<name>A0A839ZD37_9HYPH</name>
<reference evidence="5 6" key="1">
    <citation type="submission" date="2020-08" db="EMBL/GenBank/DDBJ databases">
        <title>Genomic Encyclopedia of Type Strains, Phase IV (KMG-IV): sequencing the most valuable type-strain genomes for metagenomic binning, comparative biology and taxonomic classification.</title>
        <authorList>
            <person name="Goeker M."/>
        </authorList>
    </citation>
    <scope>NUCLEOTIDE SEQUENCE [LARGE SCALE GENOMIC DNA]</scope>
    <source>
        <strain evidence="5 6">DSM 5895</strain>
    </source>
</reference>
<dbReference type="CDD" id="cd05233">
    <property type="entry name" value="SDR_c"/>
    <property type="match status" value="1"/>
</dbReference>
<evidence type="ECO:0000256" key="3">
    <source>
        <dbReference type="ARBA" id="ARBA00023002"/>
    </source>
</evidence>
<dbReference type="GO" id="GO:0016491">
    <property type="term" value="F:oxidoreductase activity"/>
    <property type="evidence" value="ECO:0007669"/>
    <property type="project" value="UniProtKB-KW"/>
</dbReference>
<keyword evidence="4" id="KW-0520">NAD</keyword>
<dbReference type="Pfam" id="PF13561">
    <property type="entry name" value="adh_short_C2"/>
    <property type="match status" value="1"/>
</dbReference>
<dbReference type="Proteomes" id="UP000533469">
    <property type="component" value="Unassembled WGS sequence"/>
</dbReference>
<dbReference type="Gene3D" id="3.40.50.720">
    <property type="entry name" value="NAD(P)-binding Rossmann-like Domain"/>
    <property type="match status" value="1"/>
</dbReference>
<dbReference type="InterPro" id="IPR020904">
    <property type="entry name" value="Sc_DH/Rdtase_CS"/>
</dbReference>
<evidence type="ECO:0000256" key="1">
    <source>
        <dbReference type="ARBA" id="ARBA00006484"/>
    </source>
</evidence>
<proteinExistence type="inferred from homology"/>
<accession>A0A839ZD37</accession>
<dbReference type="PANTHER" id="PTHR43943:SF17">
    <property type="entry name" value="3-PHENYLPROPIONATE-DIHYDRODIOL_CINNAMIC ACID-DIHYDRODIOL DEHYDROGENASE"/>
    <property type="match status" value="1"/>
</dbReference>
<dbReference type="InterPro" id="IPR002347">
    <property type="entry name" value="SDR_fam"/>
</dbReference>
<dbReference type="PANTHER" id="PTHR43943">
    <property type="entry name" value="DEHYDROGENASE/REDUCTASE (SDR FAMILY) MEMBER 4"/>
    <property type="match status" value="1"/>
</dbReference>
<dbReference type="PROSITE" id="PS00061">
    <property type="entry name" value="ADH_SHORT"/>
    <property type="match status" value="1"/>
</dbReference>
<comment type="caution">
    <text evidence="5">The sequence shown here is derived from an EMBL/GenBank/DDBJ whole genome shotgun (WGS) entry which is preliminary data.</text>
</comment>
<dbReference type="SUPFAM" id="SSF51735">
    <property type="entry name" value="NAD(P)-binding Rossmann-fold domains"/>
    <property type="match status" value="1"/>
</dbReference>
<evidence type="ECO:0000313" key="6">
    <source>
        <dbReference type="Proteomes" id="UP000533469"/>
    </source>
</evidence>
<keyword evidence="2" id="KW-0058">Aromatic hydrocarbons catabolism</keyword>
<sequence length="258" mass="26713">MKIDLSGKTALVTGSTEGIGFAIAKGLDEAGASVVINGRTEPKVAAAVAKLGPKARGRAIDLATPEGLAALVAAEPAFDIVVNNLGIFQPVDFFAADDAVWDRHWQVNVMSGVRIARAYLPGMAAKGWGRMLFLGSESGYNIPVEMIHYGVSKTADVSLARGLAKRMAGTGVTVNSILPGPTLSEGVAEMLKDEVAKGKTLEQAGIDFVKAHRPSSIIGRPATVEEVANMAVYIASPLASATTGAALRVDGGVVEFIV</sequence>
<keyword evidence="6" id="KW-1185">Reference proteome</keyword>
<dbReference type="InterPro" id="IPR036291">
    <property type="entry name" value="NAD(P)-bd_dom_sf"/>
</dbReference>
<evidence type="ECO:0000256" key="4">
    <source>
        <dbReference type="ARBA" id="ARBA00023027"/>
    </source>
</evidence>
<evidence type="ECO:0000313" key="5">
    <source>
        <dbReference type="EMBL" id="MBB3772607.1"/>
    </source>
</evidence>
<dbReference type="PRINTS" id="PR00081">
    <property type="entry name" value="GDHRDH"/>
</dbReference>
<keyword evidence="3" id="KW-0560">Oxidoreductase</keyword>
<comment type="similarity">
    <text evidence="1">Belongs to the short-chain dehydrogenases/reductases (SDR) family.</text>
</comment>
<dbReference type="RefSeq" id="WP_183190772.1">
    <property type="nucleotide sequence ID" value="NZ_JACICD010000006.1"/>
</dbReference>
<organism evidence="5 6">
    <name type="scientific">Ancylobacter tetraedralis</name>
    <dbReference type="NCBI Taxonomy" id="217068"/>
    <lineage>
        <taxon>Bacteria</taxon>
        <taxon>Pseudomonadati</taxon>
        <taxon>Pseudomonadota</taxon>
        <taxon>Alphaproteobacteria</taxon>
        <taxon>Hyphomicrobiales</taxon>
        <taxon>Xanthobacteraceae</taxon>
        <taxon>Ancylobacter</taxon>
    </lineage>
</organism>
<protein>
    <submittedName>
        <fullName evidence="5">NAD(P)-dependent dehydrogenase (Short-subunit alcohol dehydrogenase family)</fullName>
    </submittedName>
</protein>
<gene>
    <name evidence="5" type="ORF">FHS55_003228</name>
</gene>
<evidence type="ECO:0000256" key="2">
    <source>
        <dbReference type="ARBA" id="ARBA00022797"/>
    </source>
</evidence>
<dbReference type="AlphaFoldDB" id="A0A839ZD37"/>